<gene>
    <name evidence="1" type="ORF">LCGC14_2741120</name>
</gene>
<reference evidence="1" key="1">
    <citation type="journal article" date="2015" name="Nature">
        <title>Complex archaea that bridge the gap between prokaryotes and eukaryotes.</title>
        <authorList>
            <person name="Spang A."/>
            <person name="Saw J.H."/>
            <person name="Jorgensen S.L."/>
            <person name="Zaremba-Niedzwiedzka K."/>
            <person name="Martijn J."/>
            <person name="Lind A.E."/>
            <person name="van Eijk R."/>
            <person name="Schleper C."/>
            <person name="Guy L."/>
            <person name="Ettema T.J."/>
        </authorList>
    </citation>
    <scope>NUCLEOTIDE SEQUENCE</scope>
</reference>
<proteinExistence type="predicted"/>
<accession>A0A0F8Z4F1</accession>
<sequence>MESINFEGEFRFNFFDYKKNMNVILYLPRWWIKIIAEKSWDIIKDEQKELDVIKDSMSPKN</sequence>
<name>A0A0F8Z4F1_9ZZZZ</name>
<organism evidence="1">
    <name type="scientific">marine sediment metagenome</name>
    <dbReference type="NCBI Taxonomy" id="412755"/>
    <lineage>
        <taxon>unclassified sequences</taxon>
        <taxon>metagenomes</taxon>
        <taxon>ecological metagenomes</taxon>
    </lineage>
</organism>
<dbReference type="AlphaFoldDB" id="A0A0F8Z4F1"/>
<comment type="caution">
    <text evidence="1">The sequence shown here is derived from an EMBL/GenBank/DDBJ whole genome shotgun (WGS) entry which is preliminary data.</text>
</comment>
<protein>
    <submittedName>
        <fullName evidence="1">Uncharacterized protein</fullName>
    </submittedName>
</protein>
<dbReference type="EMBL" id="LAZR01049866">
    <property type="protein sequence ID" value="KKK88638.1"/>
    <property type="molecule type" value="Genomic_DNA"/>
</dbReference>
<evidence type="ECO:0000313" key="1">
    <source>
        <dbReference type="EMBL" id="KKK88638.1"/>
    </source>
</evidence>